<proteinExistence type="predicted"/>
<protein>
    <submittedName>
        <fullName evidence="3">Zinc ribbon domain-containing protein</fullName>
    </submittedName>
</protein>
<name>A0ABV6GVE3_9BACL</name>
<reference evidence="3 4" key="1">
    <citation type="submission" date="2024-09" db="EMBL/GenBank/DDBJ databases">
        <authorList>
            <person name="Sun Q."/>
            <person name="Mori K."/>
        </authorList>
    </citation>
    <scope>NUCLEOTIDE SEQUENCE [LARGE SCALE GENOMIC DNA]</scope>
    <source>
        <strain evidence="3 4">CCM 7224</strain>
    </source>
</reference>
<evidence type="ECO:0000259" key="2">
    <source>
        <dbReference type="Pfam" id="PF07282"/>
    </source>
</evidence>
<dbReference type="Proteomes" id="UP001589785">
    <property type="component" value="Unassembled WGS sequence"/>
</dbReference>
<dbReference type="EMBL" id="JBHLVN010000080">
    <property type="protein sequence ID" value="MFC0298471.1"/>
    <property type="molecule type" value="Genomic_DNA"/>
</dbReference>
<sequence>MQNLSLSERTFRCECGFEMDRDINAAINIKQEGMKQLGVA</sequence>
<keyword evidence="4" id="KW-1185">Reference proteome</keyword>
<evidence type="ECO:0000313" key="4">
    <source>
        <dbReference type="Proteomes" id="UP001589785"/>
    </source>
</evidence>
<dbReference type="InterPro" id="IPR010095">
    <property type="entry name" value="Cas12f1-like_TNB"/>
</dbReference>
<feature type="domain" description="Cas12f1-like TNB" evidence="2">
    <location>
        <begin position="7"/>
        <end position="29"/>
    </location>
</feature>
<comment type="caution">
    <text evidence="3">The sequence shown here is derived from an EMBL/GenBank/DDBJ whole genome shotgun (WGS) entry which is preliminary data.</text>
</comment>
<evidence type="ECO:0000313" key="3">
    <source>
        <dbReference type="EMBL" id="MFC0298471.1"/>
    </source>
</evidence>
<gene>
    <name evidence="3" type="ORF">ACFFHQ_13775</name>
</gene>
<dbReference type="RefSeq" id="WP_245629430.1">
    <property type="nucleotide sequence ID" value="NZ_JBHLVN010000080.1"/>
</dbReference>
<evidence type="ECO:0000256" key="1">
    <source>
        <dbReference type="ARBA" id="ARBA00023125"/>
    </source>
</evidence>
<organism evidence="3 4">
    <name type="scientific">Geobacillus jurassicus</name>
    <dbReference type="NCBI Taxonomy" id="235932"/>
    <lineage>
        <taxon>Bacteria</taxon>
        <taxon>Bacillati</taxon>
        <taxon>Bacillota</taxon>
        <taxon>Bacilli</taxon>
        <taxon>Bacillales</taxon>
        <taxon>Anoxybacillaceae</taxon>
        <taxon>Geobacillus</taxon>
    </lineage>
</organism>
<keyword evidence="1" id="KW-0238">DNA-binding</keyword>
<accession>A0ABV6GVE3</accession>
<dbReference type="Pfam" id="PF07282">
    <property type="entry name" value="Cas12f1-like_TNB"/>
    <property type="match status" value="1"/>
</dbReference>